<evidence type="ECO:0000313" key="1">
    <source>
        <dbReference type="EMBL" id="AYL98050.1"/>
    </source>
</evidence>
<dbReference type="EMBL" id="CP032869">
    <property type="protein sequence ID" value="AYL98050.1"/>
    <property type="molecule type" value="Genomic_DNA"/>
</dbReference>
<dbReference type="REBASE" id="275412">
    <property type="entry name" value="Msp0043ORF23385P"/>
</dbReference>
<proteinExistence type="predicted"/>
<keyword evidence="1" id="KW-0255">Endonuclease</keyword>
<accession>A0A494VX60</accession>
<keyword evidence="1" id="KW-0540">Nuclease</keyword>
<protein>
    <submittedName>
        <fullName evidence="1">Restriction endonuclease</fullName>
    </submittedName>
</protein>
<dbReference type="Gene3D" id="3.40.91.10">
    <property type="match status" value="1"/>
</dbReference>
<dbReference type="RefSeq" id="WP_119406332.1">
    <property type="nucleotide sequence ID" value="NZ_CP032869.1"/>
</dbReference>
<dbReference type="AlphaFoldDB" id="A0A494VX60"/>
<keyword evidence="2" id="KW-1185">Reference proteome</keyword>
<dbReference type="OrthoDB" id="7107797at2"/>
<dbReference type="Pfam" id="PF07832">
    <property type="entry name" value="Bse634I"/>
    <property type="match status" value="1"/>
</dbReference>
<dbReference type="Proteomes" id="UP000270046">
    <property type="component" value="Chromosome"/>
</dbReference>
<sequence>MTYIRILKDGKSQVIKDLAFSSLLNNTLPDQDKSIRELISEFDKAIQLTDPSVTKDALNNVHGDWYEWLLAIAAWNYCVDNEHANLVLLTPNISQFTIAKLYNEKLYGLILDLRQKVLLSSSVQLISSNPDFVIIDRSLVNKIIPNLTKITTIDQNEIIKIDQAHRAFEGECDFDDIIGYISVKTSFRPDRRLQISHEGSLMKAIYTHLQTREWILNPKGIKYYAMATKVGLPDRLSLKTVATHSITSVQSIPQAAVDDVFEVDTMRQAQIVFERILNP</sequence>
<dbReference type="CDD" id="cd22314">
    <property type="entry name" value="Bse634I-like"/>
    <property type="match status" value="1"/>
</dbReference>
<dbReference type="InterPro" id="IPR012415">
    <property type="entry name" value="Restrct_endonuc_II_Cfr10I"/>
</dbReference>
<dbReference type="SUPFAM" id="SSF52980">
    <property type="entry name" value="Restriction endonuclease-like"/>
    <property type="match status" value="1"/>
</dbReference>
<evidence type="ECO:0000313" key="2">
    <source>
        <dbReference type="Proteomes" id="UP000270046"/>
    </source>
</evidence>
<dbReference type="GO" id="GO:0004519">
    <property type="term" value="F:endonuclease activity"/>
    <property type="evidence" value="ECO:0007669"/>
    <property type="project" value="UniProtKB-KW"/>
</dbReference>
<dbReference type="KEGG" id="muh:HYN43_023385"/>
<keyword evidence="1" id="KW-0378">Hydrolase</keyword>
<organism evidence="1 2">
    <name type="scientific">Mucilaginibacter celer</name>
    <dbReference type="NCBI Taxonomy" id="2305508"/>
    <lineage>
        <taxon>Bacteria</taxon>
        <taxon>Pseudomonadati</taxon>
        <taxon>Bacteroidota</taxon>
        <taxon>Sphingobacteriia</taxon>
        <taxon>Sphingobacteriales</taxon>
        <taxon>Sphingobacteriaceae</taxon>
        <taxon>Mucilaginibacter</taxon>
    </lineage>
</organism>
<gene>
    <name evidence="1" type="ORF">HYN43_023385</name>
</gene>
<dbReference type="InterPro" id="IPR011335">
    <property type="entry name" value="Restrct_endonuc-II-like"/>
</dbReference>
<name>A0A494VX60_9SPHI</name>
<reference evidence="1 2" key="1">
    <citation type="submission" date="2018-10" db="EMBL/GenBank/DDBJ databases">
        <title>Genome sequencing of Mucilaginibacter sp. HYN0043.</title>
        <authorList>
            <person name="Kim M."/>
            <person name="Yi H."/>
        </authorList>
    </citation>
    <scope>NUCLEOTIDE SEQUENCE [LARGE SCALE GENOMIC DNA]</scope>
    <source>
        <strain evidence="1 2">HYN0043</strain>
    </source>
</reference>